<organism evidence="2">
    <name type="scientific">Clastoptera arizonana</name>
    <name type="common">Arizona spittle bug</name>
    <dbReference type="NCBI Taxonomy" id="38151"/>
    <lineage>
        <taxon>Eukaryota</taxon>
        <taxon>Metazoa</taxon>
        <taxon>Ecdysozoa</taxon>
        <taxon>Arthropoda</taxon>
        <taxon>Hexapoda</taxon>
        <taxon>Insecta</taxon>
        <taxon>Pterygota</taxon>
        <taxon>Neoptera</taxon>
        <taxon>Paraneoptera</taxon>
        <taxon>Hemiptera</taxon>
        <taxon>Auchenorrhyncha</taxon>
        <taxon>Cercopoidea</taxon>
        <taxon>Clastopteridae</taxon>
        <taxon>Clastoptera</taxon>
    </lineage>
</organism>
<feature type="domain" description="Little elongation complex subunit 2 C-terminal" evidence="1">
    <location>
        <begin position="329"/>
        <end position="523"/>
    </location>
</feature>
<dbReference type="InterPro" id="IPR019535">
    <property type="entry name" value="ICE2_C"/>
</dbReference>
<evidence type="ECO:0000259" key="1">
    <source>
        <dbReference type="Pfam" id="PF10505"/>
    </source>
</evidence>
<reference evidence="2" key="1">
    <citation type="submission" date="2015-12" db="EMBL/GenBank/DDBJ databases">
        <title>De novo transcriptome assembly of four potential Pierce s Disease insect vectors from Arizona vineyards.</title>
        <authorList>
            <person name="Tassone E.E."/>
        </authorList>
    </citation>
    <scope>NUCLEOTIDE SEQUENCE</scope>
</reference>
<dbReference type="Pfam" id="PF10505">
    <property type="entry name" value="NARG2_C"/>
    <property type="match status" value="1"/>
</dbReference>
<gene>
    <name evidence="2" type="ORF">g.28531</name>
</gene>
<name>A0A1B6CKQ3_9HEMI</name>
<dbReference type="AlphaFoldDB" id="A0A1B6CKQ3"/>
<dbReference type="GO" id="GO:0042795">
    <property type="term" value="P:snRNA transcription by RNA polymerase II"/>
    <property type="evidence" value="ECO:0007669"/>
    <property type="project" value="TreeGrafter"/>
</dbReference>
<dbReference type="GO" id="GO:0042796">
    <property type="term" value="P:snRNA transcription by RNA polymerase III"/>
    <property type="evidence" value="ECO:0007669"/>
    <property type="project" value="TreeGrafter"/>
</dbReference>
<dbReference type="EMBL" id="GEDC01023345">
    <property type="protein sequence ID" value="JAS13953.1"/>
    <property type="molecule type" value="Transcribed_RNA"/>
</dbReference>
<dbReference type="GO" id="GO:0045945">
    <property type="term" value="P:positive regulation of transcription by RNA polymerase III"/>
    <property type="evidence" value="ECO:0007669"/>
    <property type="project" value="TreeGrafter"/>
</dbReference>
<accession>A0A1B6CKQ3</accession>
<evidence type="ECO:0000313" key="2">
    <source>
        <dbReference type="EMBL" id="JAS13953.1"/>
    </source>
</evidence>
<sequence length="546" mass="63338">MSEMKKINFHPSLVEELSTVKLINNPDYLRTCQPEDPVNLAFFINLPDIVSKETKEKRKNKQNTKATKIKKSAKDFECMLMNKWVSSGRERATYLLHDVKREITRLWDIKRSDVFTYPKNYQQCSIISLASLEPGFEGFERVIHFERDEICECVGNQNHIIDPSLIKRCDIEDNAAGKQEIILPQVFLKESTSYPPVSLDPTVEKLLHENRGVYIVLSRSGIKTILDNHPLKPSEEWILPFCLKQIKFEDGTSKKVLYVDKALLKTEMSVVCGKRWHAKKAVNSFLFQDKLNYSELSFPDKEFLKQRSCEQEGQTKPAQINNYITNIVKRSYSYEIWSLNNIIERNAVLMKNAKKNFKILVRNKQPAKKENSIRNFCLSSKPEHQLKYGKEILSLSQYIREWSSLLLNPGGLLMRVRADAKNLAFDQIDTVDISNTEQNIGFFYNVVVKNQLNILQNVLISLEQLPVGNYILNRMPKGGLFATVYKESENGAFDLHSKYSNFNLLEVNVPWTPLDLRLVSPSYEIIEDVLLDKRRPKFKKKKRKSK</sequence>
<dbReference type="GO" id="GO:0008023">
    <property type="term" value="C:transcription elongation factor complex"/>
    <property type="evidence" value="ECO:0007669"/>
    <property type="project" value="InterPro"/>
</dbReference>
<proteinExistence type="predicted"/>
<dbReference type="PANTHER" id="PTHR14633">
    <property type="entry name" value="LITTLE ELONGATION COMPLEX SUBUNIT 2"/>
    <property type="match status" value="1"/>
</dbReference>
<protein>
    <recommendedName>
        <fullName evidence="1">Little elongation complex subunit 2 C-terminal domain-containing protein</fullName>
    </recommendedName>
</protein>
<dbReference type="PANTHER" id="PTHR14633:SF3">
    <property type="entry name" value="LITTLE ELONGATION COMPLEX SUBUNIT 2"/>
    <property type="match status" value="1"/>
</dbReference>